<feature type="region of interest" description="Disordered" evidence="1">
    <location>
        <begin position="307"/>
        <end position="339"/>
    </location>
</feature>
<comment type="caution">
    <text evidence="2">The sequence shown here is derived from an EMBL/GenBank/DDBJ whole genome shotgun (WGS) entry which is preliminary data.</text>
</comment>
<feature type="region of interest" description="Disordered" evidence="1">
    <location>
        <begin position="127"/>
        <end position="235"/>
    </location>
</feature>
<keyword evidence="3" id="KW-1185">Reference proteome</keyword>
<dbReference type="RefSeq" id="XP_044679507.1">
    <property type="nucleotide sequence ID" value="XM_044826590.1"/>
</dbReference>
<dbReference type="Proteomes" id="UP000827133">
    <property type="component" value="Unassembled WGS sequence"/>
</dbReference>
<dbReference type="EMBL" id="JAHBCI010000006">
    <property type="protein sequence ID" value="KAG9500507.1"/>
    <property type="molecule type" value="Genomic_DNA"/>
</dbReference>
<evidence type="ECO:0000256" key="1">
    <source>
        <dbReference type="SAM" id="MobiDB-lite"/>
    </source>
</evidence>
<dbReference type="AlphaFoldDB" id="A0A9P8DEK1"/>
<feature type="compositionally biased region" description="Acidic residues" evidence="1">
    <location>
        <begin position="393"/>
        <end position="402"/>
    </location>
</feature>
<feature type="region of interest" description="Disordered" evidence="1">
    <location>
        <begin position="356"/>
        <end position="402"/>
    </location>
</feature>
<dbReference type="GeneID" id="68316843"/>
<accession>A0A9P8DEK1</accession>
<protein>
    <submittedName>
        <fullName evidence="2">Uncharacterized protein</fullName>
    </submittedName>
</protein>
<reference evidence="2" key="1">
    <citation type="journal article" date="2021" name="Mol. Plant Microbe Interact.">
        <title>Telomere to telomere genome assembly of Fusarium musae F31, causal agent of crown rot disease of banana.</title>
        <authorList>
            <person name="Degradi L."/>
            <person name="Tava V."/>
            <person name="Kunova A."/>
            <person name="Cortesi P."/>
            <person name="Saracchi M."/>
            <person name="Pasquali M."/>
        </authorList>
    </citation>
    <scope>NUCLEOTIDE SEQUENCE</scope>
    <source>
        <strain evidence="2">F31</strain>
    </source>
</reference>
<gene>
    <name evidence="2" type="ORF">J7337_008987</name>
</gene>
<feature type="compositionally biased region" description="Low complexity" evidence="1">
    <location>
        <begin position="187"/>
        <end position="202"/>
    </location>
</feature>
<sequence length="402" mass="41873">MAQQSKVVDERWYAIGDGILKVKKFPSREAAEEWLLSIHGINNPVVIDLASARAAVAVVEAAAAPRVLPAVAAIPAAIPSSSAPSATPPVPMGQVLQLLQQSLGDPRTAEALRNLFSSPAAASSARSNYAHAGSSGTLPAPSSSPDDPVFSPRATHTGRKSLVIDCSSDDDAKPSSTLPSPMPTAVPPSSSAASCSANSTATKPPVRTARLTRSSDQARSAKRARRTSGDLTFGSSAADINDRFVNIQPALDRLHEIFMNGNAVIITEDEITAPGGEEGRSTTSMGLDLSGACTKVTADQIERCAEMNKSTSKGKRKARVQTVKCERDETTRSASRAVHHPFWKAAKGRGAVLRRNDAEGVDGGNNSDNGGIVDEGDNGDGNDAGSKPKNGDDGDDSDWVSV</sequence>
<evidence type="ECO:0000313" key="2">
    <source>
        <dbReference type="EMBL" id="KAG9500507.1"/>
    </source>
</evidence>
<name>A0A9P8DEK1_9HYPO</name>
<proteinExistence type="predicted"/>
<dbReference type="KEGG" id="fmu:J7337_008987"/>
<feature type="compositionally biased region" description="Low complexity" evidence="1">
    <location>
        <begin position="139"/>
        <end position="152"/>
    </location>
</feature>
<evidence type="ECO:0000313" key="3">
    <source>
        <dbReference type="Proteomes" id="UP000827133"/>
    </source>
</evidence>
<organism evidence="2 3">
    <name type="scientific">Fusarium musae</name>
    <dbReference type="NCBI Taxonomy" id="1042133"/>
    <lineage>
        <taxon>Eukaryota</taxon>
        <taxon>Fungi</taxon>
        <taxon>Dikarya</taxon>
        <taxon>Ascomycota</taxon>
        <taxon>Pezizomycotina</taxon>
        <taxon>Sordariomycetes</taxon>
        <taxon>Hypocreomycetidae</taxon>
        <taxon>Hypocreales</taxon>
        <taxon>Nectriaceae</taxon>
        <taxon>Fusarium</taxon>
    </lineage>
</organism>